<keyword evidence="4" id="KW-0479">Metal-binding</keyword>
<dbReference type="Pfam" id="PF00067">
    <property type="entry name" value="p450"/>
    <property type="match status" value="2"/>
</dbReference>
<evidence type="ECO:0000256" key="1">
    <source>
        <dbReference type="ARBA" id="ARBA00001971"/>
    </source>
</evidence>
<comment type="similarity">
    <text evidence="3">Belongs to the cytochrome P450 family.</text>
</comment>
<keyword evidence="5" id="KW-0560">Oxidoreductase</keyword>
<dbReference type="InterPro" id="IPR001128">
    <property type="entry name" value="Cyt_P450"/>
</dbReference>
<dbReference type="InterPro" id="IPR008069">
    <property type="entry name" value="Cyt_P450_E_grp-I_CYP2D-like"/>
</dbReference>
<feature type="compositionally biased region" description="Pro residues" evidence="8">
    <location>
        <begin position="551"/>
        <end position="567"/>
    </location>
</feature>
<evidence type="ECO:0000256" key="6">
    <source>
        <dbReference type="ARBA" id="ARBA00023004"/>
    </source>
</evidence>
<comment type="subcellular location">
    <subcellularLocation>
        <location evidence="2">Membrane</location>
    </subcellularLocation>
</comment>
<evidence type="ECO:0000313" key="10">
    <source>
        <dbReference type="EMBL" id="CAH2312232.1"/>
    </source>
</evidence>
<dbReference type="EMBL" id="OW240919">
    <property type="protein sequence ID" value="CAH2312232.1"/>
    <property type="molecule type" value="Genomic_DNA"/>
</dbReference>
<dbReference type="InterPro" id="IPR050182">
    <property type="entry name" value="Cytochrome_P450_fam2"/>
</dbReference>
<dbReference type="InterPro" id="IPR002401">
    <property type="entry name" value="Cyt_P450_E_grp-I"/>
</dbReference>
<evidence type="ECO:0000256" key="2">
    <source>
        <dbReference type="ARBA" id="ARBA00004370"/>
    </source>
</evidence>
<feature type="transmembrane region" description="Helical" evidence="9">
    <location>
        <begin position="12"/>
        <end position="32"/>
    </location>
</feature>
<evidence type="ECO:0000256" key="9">
    <source>
        <dbReference type="SAM" id="Phobius"/>
    </source>
</evidence>
<keyword evidence="11" id="KW-1185">Reference proteome</keyword>
<organism evidence="10 11">
    <name type="scientific">Pelobates cultripes</name>
    <name type="common">Western spadefoot toad</name>
    <dbReference type="NCBI Taxonomy" id="61616"/>
    <lineage>
        <taxon>Eukaryota</taxon>
        <taxon>Metazoa</taxon>
        <taxon>Chordata</taxon>
        <taxon>Craniata</taxon>
        <taxon>Vertebrata</taxon>
        <taxon>Euteleostomi</taxon>
        <taxon>Amphibia</taxon>
        <taxon>Batrachia</taxon>
        <taxon>Anura</taxon>
        <taxon>Pelobatoidea</taxon>
        <taxon>Pelobatidae</taxon>
        <taxon>Pelobates</taxon>
    </lineage>
</organism>
<dbReference type="Gene3D" id="1.10.630.10">
    <property type="entry name" value="Cytochrome P450"/>
    <property type="match status" value="2"/>
</dbReference>
<dbReference type="GO" id="GO:0006805">
    <property type="term" value="P:xenobiotic metabolic process"/>
    <property type="evidence" value="ECO:0007669"/>
    <property type="project" value="TreeGrafter"/>
</dbReference>
<dbReference type="InterPro" id="IPR036396">
    <property type="entry name" value="Cyt_P450_sf"/>
</dbReference>
<evidence type="ECO:0000256" key="3">
    <source>
        <dbReference type="ARBA" id="ARBA00010617"/>
    </source>
</evidence>
<keyword evidence="7 9" id="KW-0472">Membrane</keyword>
<dbReference type="PRINTS" id="PR00463">
    <property type="entry name" value="EP450I"/>
</dbReference>
<reference evidence="10" key="1">
    <citation type="submission" date="2022-03" db="EMBL/GenBank/DDBJ databases">
        <authorList>
            <person name="Alioto T."/>
            <person name="Alioto T."/>
            <person name="Gomez Garrido J."/>
        </authorList>
    </citation>
    <scope>NUCLEOTIDE SEQUENCE</scope>
</reference>
<keyword evidence="9" id="KW-0812">Transmembrane</keyword>
<accession>A0AAD1SXE3</accession>
<dbReference type="PANTHER" id="PTHR24300">
    <property type="entry name" value="CYTOCHROME P450 508A4-RELATED"/>
    <property type="match status" value="1"/>
</dbReference>
<dbReference type="SUPFAM" id="SSF48264">
    <property type="entry name" value="Cytochrome P450"/>
    <property type="match status" value="2"/>
</dbReference>
<dbReference type="AlphaFoldDB" id="A0AAD1SXE3"/>
<proteinExistence type="inferred from homology"/>
<dbReference type="GO" id="GO:0019369">
    <property type="term" value="P:arachidonate metabolic process"/>
    <property type="evidence" value="ECO:0007669"/>
    <property type="project" value="TreeGrafter"/>
</dbReference>
<dbReference type="Proteomes" id="UP001295444">
    <property type="component" value="Chromosome 08"/>
</dbReference>
<dbReference type="PRINTS" id="PR01686">
    <property type="entry name" value="EP450ICYP2D"/>
</dbReference>
<evidence type="ECO:0000313" key="11">
    <source>
        <dbReference type="Proteomes" id="UP001295444"/>
    </source>
</evidence>
<evidence type="ECO:0000256" key="8">
    <source>
        <dbReference type="SAM" id="MobiDB-lite"/>
    </source>
</evidence>
<name>A0AAD1SXE3_PELCU</name>
<dbReference type="GO" id="GO:0020037">
    <property type="term" value="F:heme binding"/>
    <property type="evidence" value="ECO:0007669"/>
    <property type="project" value="InterPro"/>
</dbReference>
<keyword evidence="6" id="KW-0408">Iron</keyword>
<dbReference type="GO" id="GO:0016020">
    <property type="term" value="C:membrane"/>
    <property type="evidence" value="ECO:0007669"/>
    <property type="project" value="UniProtKB-SubCell"/>
</dbReference>
<feature type="region of interest" description="Disordered" evidence="8">
    <location>
        <begin position="549"/>
        <end position="574"/>
    </location>
</feature>
<dbReference type="GO" id="GO:0005737">
    <property type="term" value="C:cytoplasm"/>
    <property type="evidence" value="ECO:0007669"/>
    <property type="project" value="TreeGrafter"/>
</dbReference>
<evidence type="ECO:0000256" key="4">
    <source>
        <dbReference type="ARBA" id="ARBA00022723"/>
    </source>
</evidence>
<evidence type="ECO:0000256" key="7">
    <source>
        <dbReference type="ARBA" id="ARBA00023136"/>
    </source>
</evidence>
<gene>
    <name evidence="10" type="ORF">PECUL_23A011573</name>
</gene>
<evidence type="ECO:0000256" key="5">
    <source>
        <dbReference type="ARBA" id="ARBA00023002"/>
    </source>
</evidence>
<keyword evidence="9" id="KW-1133">Transmembrane helix</keyword>
<sequence length="582" mass="66025">MKQLSDPFLPWPSYNILLGIPIIVVGLLLLDFTKRRKRWPRYPPAPCTFPFVGNVLQIDLSDLRVNYKQLTKKYGDVYSLQFFSKKLVVLNGFEVMKEALLKKIPNDGETADTCMRVRKELNSDYEMCPSLSPLWSPSEKYGADRTTSWRIQRGKSLCGPFKMMFHKTLMRQFKKKKNYMPPRCAFDPQYLKNNAVSNVICSIAFGDRFEYSDAKFQELLSIFEEGLKSQTGLLVQLAVQLLIRTFSQPKYSIQAKWTAFMQVKMNRHHVSWAHSCTDSYSYSLPPDNLGNSSASGREKRCLLTWGHSPKAAGEQPGFSSVQWRVFYSNLVLYCPNIALNVHNVGPPALESITQCFPMNWLSSLTLQTGKFDDIMRTFHPLVHFCSSMIKSYIHGTTVITNLSSVLKDEKVWKKPYQFYPEHFLDENGKFVKQKALMAFSAGREEGAGKRMGRLILFIFAPDPARRSTVFQTPCMLLRFPLAMLKHELSRRSTVYPKSGRVRLYLVCGSASGQLVRGRSAFDQGVCEAWEQSECGVQVMPEGRVCRSPVAPSFPSPPPPPRNPPPIPTSGSLPAPLEVVCGR</sequence>
<protein>
    <submittedName>
        <fullName evidence="10">Cytochrome P450 2D17</fullName>
    </submittedName>
</protein>
<dbReference type="PANTHER" id="PTHR24300:SF1">
    <property type="entry name" value="CYTOCHROME P450 2D6-RELATED"/>
    <property type="match status" value="1"/>
</dbReference>
<dbReference type="GO" id="GO:0005506">
    <property type="term" value="F:iron ion binding"/>
    <property type="evidence" value="ECO:0007669"/>
    <property type="project" value="InterPro"/>
</dbReference>
<dbReference type="GO" id="GO:0016712">
    <property type="term" value="F:oxidoreductase activity, acting on paired donors, with incorporation or reduction of molecular oxygen, reduced flavin or flavoprotein as one donor, and incorporation of one atom of oxygen"/>
    <property type="evidence" value="ECO:0007669"/>
    <property type="project" value="InterPro"/>
</dbReference>
<comment type="cofactor">
    <cofactor evidence="1">
        <name>heme</name>
        <dbReference type="ChEBI" id="CHEBI:30413"/>
    </cofactor>
</comment>